<dbReference type="Proteomes" id="UP001596161">
    <property type="component" value="Unassembled WGS sequence"/>
</dbReference>
<evidence type="ECO:0000313" key="1">
    <source>
        <dbReference type="EMBL" id="MFC5271809.1"/>
    </source>
</evidence>
<proteinExistence type="predicted"/>
<keyword evidence="2" id="KW-1185">Reference proteome</keyword>
<reference evidence="2" key="1">
    <citation type="journal article" date="2019" name="Int. J. Syst. Evol. Microbiol.">
        <title>The Global Catalogue of Microorganisms (GCM) 10K type strain sequencing project: providing services to taxonomists for standard genome sequencing and annotation.</title>
        <authorList>
            <consortium name="The Broad Institute Genomics Platform"/>
            <consortium name="The Broad Institute Genome Sequencing Center for Infectious Disease"/>
            <person name="Wu L."/>
            <person name="Ma J."/>
        </authorList>
    </citation>
    <scope>NUCLEOTIDE SEQUENCE [LARGE SCALE GENOMIC DNA]</scope>
    <source>
        <strain evidence="2">KACC 12602</strain>
    </source>
</reference>
<comment type="caution">
    <text evidence="1">The sequence shown here is derived from an EMBL/GenBank/DDBJ whole genome shotgun (WGS) entry which is preliminary data.</text>
</comment>
<accession>A0ABW0EBX0</accession>
<name>A0ABW0EBX0_9BACT</name>
<protein>
    <recommendedName>
        <fullName evidence="3">Lipocalin-like domain-containing protein</fullName>
    </recommendedName>
</protein>
<dbReference type="EMBL" id="JBHSKT010000009">
    <property type="protein sequence ID" value="MFC5271809.1"/>
    <property type="molecule type" value="Genomic_DNA"/>
</dbReference>
<sequence length="125" mass="14283">MRYLDLNIVASEHLLGSWDVLERPGGQVSDTSVFAKCSKVVFQNNGSVVVTDGTMKTGRWELFKETEIIYNPQLNFTFSEEEGVLNAIITRFREDDEEDYISRKVTFYFTSGMELVLEQKADSPL</sequence>
<dbReference type="RefSeq" id="WP_378018168.1">
    <property type="nucleotide sequence ID" value="NZ_JBHSKT010000009.1"/>
</dbReference>
<organism evidence="1 2">
    <name type="scientific">Adhaeribacter terreus</name>
    <dbReference type="NCBI Taxonomy" id="529703"/>
    <lineage>
        <taxon>Bacteria</taxon>
        <taxon>Pseudomonadati</taxon>
        <taxon>Bacteroidota</taxon>
        <taxon>Cytophagia</taxon>
        <taxon>Cytophagales</taxon>
        <taxon>Hymenobacteraceae</taxon>
        <taxon>Adhaeribacter</taxon>
    </lineage>
</organism>
<evidence type="ECO:0000313" key="2">
    <source>
        <dbReference type="Proteomes" id="UP001596161"/>
    </source>
</evidence>
<gene>
    <name evidence="1" type="ORF">ACFPIB_14420</name>
</gene>
<evidence type="ECO:0008006" key="3">
    <source>
        <dbReference type="Google" id="ProtNLM"/>
    </source>
</evidence>